<dbReference type="SMART" id="SM00363">
    <property type="entry name" value="S4"/>
    <property type="match status" value="1"/>
</dbReference>
<dbReference type="EMBL" id="CZBY01000023">
    <property type="protein sequence ID" value="CUQ91129.1"/>
    <property type="molecule type" value="Genomic_DNA"/>
</dbReference>
<dbReference type="Pfam" id="PF17774">
    <property type="entry name" value="YlmH_RBD"/>
    <property type="match status" value="1"/>
</dbReference>
<protein>
    <submittedName>
        <fullName evidence="3">Photosystem II S4 domain protein</fullName>
    </submittedName>
</protein>
<feature type="domain" description="RNA-binding S4" evidence="2">
    <location>
        <begin position="189"/>
        <end position="251"/>
    </location>
</feature>
<organism evidence="3 4">
    <name type="scientific">[Eubacterium] siraeum</name>
    <dbReference type="NCBI Taxonomy" id="39492"/>
    <lineage>
        <taxon>Bacteria</taxon>
        <taxon>Bacillati</taxon>
        <taxon>Bacillota</taxon>
        <taxon>Clostridia</taxon>
        <taxon>Eubacteriales</taxon>
        <taxon>Oscillospiraceae</taxon>
        <taxon>Oscillospiraceae incertae sedis</taxon>
    </lineage>
</organism>
<gene>
    <name evidence="3" type="ORF">ERS852540_02269</name>
</gene>
<evidence type="ECO:0000313" key="3">
    <source>
        <dbReference type="EMBL" id="CUQ91129.1"/>
    </source>
</evidence>
<name>A0A175A290_9FIRM</name>
<evidence type="ECO:0000259" key="2">
    <source>
        <dbReference type="SMART" id="SM00363"/>
    </source>
</evidence>
<proteinExistence type="predicted"/>
<accession>A0A175A290</accession>
<dbReference type="STRING" id="39492.ERS852540_02269"/>
<reference evidence="3 4" key="1">
    <citation type="submission" date="2015-09" db="EMBL/GenBank/DDBJ databases">
        <authorList>
            <consortium name="Pathogen Informatics"/>
        </authorList>
    </citation>
    <scope>NUCLEOTIDE SEQUENCE [LARGE SCALE GENOMIC DNA]</scope>
    <source>
        <strain evidence="3 4">2789STDY5834928</strain>
    </source>
</reference>
<keyword evidence="1" id="KW-0694">RNA-binding</keyword>
<dbReference type="Proteomes" id="UP000095662">
    <property type="component" value="Unassembled WGS sequence"/>
</dbReference>
<dbReference type="Gene3D" id="3.30.70.330">
    <property type="match status" value="1"/>
</dbReference>
<dbReference type="SUPFAM" id="SSF55174">
    <property type="entry name" value="Alpha-L RNA-binding motif"/>
    <property type="match status" value="1"/>
</dbReference>
<evidence type="ECO:0000313" key="4">
    <source>
        <dbReference type="Proteomes" id="UP000095662"/>
    </source>
</evidence>
<dbReference type="PROSITE" id="PS50889">
    <property type="entry name" value="S4"/>
    <property type="match status" value="1"/>
</dbReference>
<dbReference type="AlphaFoldDB" id="A0A175A290"/>
<dbReference type="InterPro" id="IPR040591">
    <property type="entry name" value="RqcP2_RBD"/>
</dbReference>
<dbReference type="CDD" id="cd00165">
    <property type="entry name" value="S4"/>
    <property type="match status" value="1"/>
</dbReference>
<dbReference type="InterPro" id="IPR012677">
    <property type="entry name" value="Nucleotide-bd_a/b_plait_sf"/>
</dbReference>
<dbReference type="InterPro" id="IPR002942">
    <property type="entry name" value="S4_RNA-bd"/>
</dbReference>
<evidence type="ECO:0000256" key="1">
    <source>
        <dbReference type="PROSITE-ProRule" id="PRU00182"/>
    </source>
</evidence>
<dbReference type="OrthoDB" id="9812787at2"/>
<sequence length="266" mass="28940">MADRELVKDIQNAARDCLDRSRPYFTRFLSESELAQIKSVGIPKGLTALLCAGAGNADPLRCCLGLFPSYYFDGSVISDASYAVVSDENTAEQFPIKAVTFTFRKEDSVTHRDVLGSLMALGIERDTVGDIFVTDGKAAVFVYEKVAPLISDSITKIGRVGVQVQTDIAAGFTLPARKYEELRFSVASMRLDNIVRCVAGTSRTGAVEKYITPQLVTLNGTVCTDVSKQLSEGDVFSVRGKGKFVLQCIGETGRKGNIHITVKKYI</sequence>
<dbReference type="GO" id="GO:0003723">
    <property type="term" value="F:RNA binding"/>
    <property type="evidence" value="ECO:0007669"/>
    <property type="project" value="UniProtKB-KW"/>
</dbReference>